<dbReference type="InterPro" id="IPR029767">
    <property type="entry name" value="WecB-like"/>
</dbReference>
<proteinExistence type="inferred from homology"/>
<reference evidence="6 7" key="1">
    <citation type="submission" date="2022-11" db="EMBL/GenBank/DDBJ databases">
        <title>Minimal conservation of predation-associated metabolite biosynthetic gene clusters underscores biosynthetic potential of Myxococcota including descriptions for ten novel species: Archangium lansinium sp. nov., Myxococcus landrumus sp. nov., Nannocystis bai.</title>
        <authorList>
            <person name="Ahearne A."/>
            <person name="Stevens C."/>
            <person name="Phillips K."/>
        </authorList>
    </citation>
    <scope>NUCLEOTIDE SEQUENCE [LARGE SCALE GENOMIC DNA]</scope>
    <source>
        <strain evidence="6 7">MIWBW</strain>
    </source>
</reference>
<evidence type="ECO:0000256" key="3">
    <source>
        <dbReference type="ARBA" id="ARBA00038858"/>
    </source>
</evidence>
<dbReference type="PANTHER" id="PTHR43174">
    <property type="entry name" value="UDP-N-ACETYLGLUCOSAMINE 2-EPIMERASE"/>
    <property type="match status" value="1"/>
</dbReference>
<dbReference type="EC" id="5.1.3.14" evidence="3"/>
<feature type="domain" description="UDP-N-acetylglucosamine 2-epimerase" evidence="5">
    <location>
        <begin position="34"/>
        <end position="371"/>
    </location>
</feature>
<evidence type="ECO:0000256" key="2">
    <source>
        <dbReference type="ARBA" id="ARBA00038209"/>
    </source>
</evidence>
<dbReference type="Pfam" id="PF02350">
    <property type="entry name" value="Epimerase_2"/>
    <property type="match status" value="1"/>
</dbReference>
<dbReference type="RefSeq" id="WP_267538320.1">
    <property type="nucleotide sequence ID" value="NZ_JAPNKA010000001.1"/>
</dbReference>
<gene>
    <name evidence="6" type="primary">wecB</name>
    <name evidence="6" type="ORF">OV287_34640</name>
</gene>
<dbReference type="InterPro" id="IPR003331">
    <property type="entry name" value="UDP_GlcNAc_Epimerase_2_dom"/>
</dbReference>
<evidence type="ECO:0000256" key="1">
    <source>
        <dbReference type="ARBA" id="ARBA00023235"/>
    </source>
</evidence>
<evidence type="ECO:0000259" key="5">
    <source>
        <dbReference type="Pfam" id="PF02350"/>
    </source>
</evidence>
<keyword evidence="1 4" id="KW-0413">Isomerase</keyword>
<dbReference type="NCBIfam" id="TIGR00236">
    <property type="entry name" value="wecB"/>
    <property type="match status" value="1"/>
</dbReference>
<sequence length="377" mass="41607">MGSTPKKLLFICGTRPEGIKVAPVIQAFARHPERYAVKLCVTGQHRQMLQQTLDFFELRPDYDLELMKPGQTLFEVTAGALTGLAPILTKDRPDMVFVQGDTTTAFAGALASFYEKIPVAHIEAGLRTHERYSPFPEEVNRALISKVAQLHFAPTRAAAENLAREGIHENVFQVGNTVIDALLMSLERVRGKHASSFAAEFPFVRPGRRMILVTGHRRESFGKPFEAICRALRSLVERYPDVELVYPVHLNPNVRGPVGEILRGVERVHLLEPVEYPKLVWLMSQSHLVLTDSGGIQEEAPSLGKPVLVMREVTERPEGIDAGCARLVGTTEAGIVEGVSQLLTDEDVYRRMAQAKNPYGDGTSSSAIVRHVDAALG</sequence>
<evidence type="ECO:0000313" key="6">
    <source>
        <dbReference type="EMBL" id="MCY1079611.1"/>
    </source>
</evidence>
<protein>
    <recommendedName>
        <fullName evidence="3">UDP-N-acetylglucosamine 2-epimerase (non-hydrolyzing)</fullName>
        <ecNumber evidence="3">5.1.3.14</ecNumber>
    </recommendedName>
</protein>
<keyword evidence="7" id="KW-1185">Reference proteome</keyword>
<dbReference type="PANTHER" id="PTHR43174:SF2">
    <property type="entry name" value="UDP-N-ACETYLGLUCOSAMINE 2-EPIMERASE"/>
    <property type="match status" value="1"/>
</dbReference>
<dbReference type="SUPFAM" id="SSF53756">
    <property type="entry name" value="UDP-Glycosyltransferase/glycogen phosphorylase"/>
    <property type="match status" value="1"/>
</dbReference>
<evidence type="ECO:0000313" key="7">
    <source>
        <dbReference type="Proteomes" id="UP001207654"/>
    </source>
</evidence>
<dbReference type="CDD" id="cd03786">
    <property type="entry name" value="GTB_UDP-GlcNAc_2-Epimerase"/>
    <property type="match status" value="1"/>
</dbReference>
<evidence type="ECO:0000256" key="4">
    <source>
        <dbReference type="RuleBase" id="RU003513"/>
    </source>
</evidence>
<accession>A0ABT4AE60</accession>
<dbReference type="GO" id="GO:0008761">
    <property type="term" value="F:UDP-N-acetylglucosamine 2-epimerase activity"/>
    <property type="evidence" value="ECO:0007669"/>
    <property type="project" value="UniProtKB-EC"/>
</dbReference>
<name>A0ABT4AE60_9BACT</name>
<dbReference type="Gene3D" id="3.40.50.2000">
    <property type="entry name" value="Glycogen Phosphorylase B"/>
    <property type="match status" value="2"/>
</dbReference>
<comment type="similarity">
    <text evidence="2 4">Belongs to the UDP-N-acetylglucosamine 2-epimerase family.</text>
</comment>
<dbReference type="Proteomes" id="UP001207654">
    <property type="component" value="Unassembled WGS sequence"/>
</dbReference>
<organism evidence="6 7">
    <name type="scientific">Archangium lansingense</name>
    <dbReference type="NCBI Taxonomy" id="2995310"/>
    <lineage>
        <taxon>Bacteria</taxon>
        <taxon>Pseudomonadati</taxon>
        <taxon>Myxococcota</taxon>
        <taxon>Myxococcia</taxon>
        <taxon>Myxococcales</taxon>
        <taxon>Cystobacterineae</taxon>
        <taxon>Archangiaceae</taxon>
        <taxon>Archangium</taxon>
    </lineage>
</organism>
<dbReference type="EMBL" id="JAPNKA010000001">
    <property type="protein sequence ID" value="MCY1079611.1"/>
    <property type="molecule type" value="Genomic_DNA"/>
</dbReference>
<comment type="caution">
    <text evidence="6">The sequence shown here is derived from an EMBL/GenBank/DDBJ whole genome shotgun (WGS) entry which is preliminary data.</text>
</comment>